<dbReference type="InterPro" id="IPR050261">
    <property type="entry name" value="FrsA_esterase"/>
</dbReference>
<reference evidence="5 6" key="1">
    <citation type="submission" date="2017-03" db="EMBL/GenBank/DDBJ databases">
        <title>Genomic insights into Mycobacterium simiae human colonization.</title>
        <authorList>
            <person name="Steffani J.L."/>
            <person name="Brunck M.E."/>
            <person name="Cruz E."/>
            <person name="Montiel R."/>
            <person name="Barona F."/>
        </authorList>
    </citation>
    <scope>NUCLEOTIDE SEQUENCE [LARGE SCALE GENOMIC DNA]</scope>
    <source>
        <strain evidence="5 6">MsiGto</strain>
    </source>
</reference>
<proteinExistence type="inferred from homology"/>
<evidence type="ECO:0000259" key="4">
    <source>
        <dbReference type="Pfam" id="PF02129"/>
    </source>
</evidence>
<dbReference type="Pfam" id="PF02129">
    <property type="entry name" value="Peptidase_S15"/>
    <property type="match status" value="1"/>
</dbReference>
<evidence type="ECO:0000256" key="1">
    <source>
        <dbReference type="ARBA" id="ARBA00008645"/>
    </source>
</evidence>
<evidence type="ECO:0000256" key="3">
    <source>
        <dbReference type="SAM" id="MobiDB-lite"/>
    </source>
</evidence>
<keyword evidence="2 5" id="KW-0378">Hydrolase</keyword>
<dbReference type="AlphaFoldDB" id="A0A1X0Y1A6"/>
<dbReference type="EMBL" id="MZZM01000022">
    <property type="protein sequence ID" value="ORJ58864.1"/>
    <property type="molecule type" value="Genomic_DNA"/>
</dbReference>
<dbReference type="SUPFAM" id="SSF53474">
    <property type="entry name" value="alpha/beta-Hydrolases"/>
    <property type="match status" value="1"/>
</dbReference>
<dbReference type="InterPro" id="IPR029058">
    <property type="entry name" value="AB_hydrolase_fold"/>
</dbReference>
<evidence type="ECO:0000256" key="2">
    <source>
        <dbReference type="ARBA" id="ARBA00022801"/>
    </source>
</evidence>
<sequence length="333" mass="35137">MSTPAQSFRRSDEYFVSGGVRCAAWVYRPITKTAVAPPVIVMAHGLGSVRLLRLPAYAERFAAAGYAVVVFDYRSFGDSDGDPRRVVDVAAQLADWRAALAWARTLDDVDPRRVIAWGTSFAGGHVITLAGTGEELAAIIAQVPHVSGPAAVRATGLHALRLAPAALDDTLRAALHRPPRYVDPVGAPGTVAVMATPDADAAVDRLFEESGIRRGELPETIAARILARIGLYSPIRHASKVTCPALVQVAADDAIAPAGPARKAAHRMRRATLQDYSGGHFDPYVDPLFESVVTAQLDFLASTVPVAAPPSAPDGSSPPSTRVRGTPTGSSNR</sequence>
<protein>
    <submittedName>
        <fullName evidence="5">Alpha/beta hydrolase</fullName>
    </submittedName>
</protein>
<feature type="domain" description="Xaa-Pro dipeptidyl-peptidase-like" evidence="4">
    <location>
        <begin position="19"/>
        <end position="181"/>
    </location>
</feature>
<name>A0A1X0Y1A6_MYCSI</name>
<evidence type="ECO:0000313" key="5">
    <source>
        <dbReference type="EMBL" id="ORJ58864.1"/>
    </source>
</evidence>
<dbReference type="RefSeq" id="WP_084951904.1">
    <property type="nucleotide sequence ID" value="NZ_MZZM01000022.1"/>
</dbReference>
<dbReference type="ESTHER" id="mycsi-a0a1x0y1a6">
    <property type="family name" value="Xaa-Pro-like_dom"/>
</dbReference>
<feature type="region of interest" description="Disordered" evidence="3">
    <location>
        <begin position="305"/>
        <end position="333"/>
    </location>
</feature>
<comment type="similarity">
    <text evidence="1">Belongs to the AB hydrolase superfamily.</text>
</comment>
<dbReference type="PANTHER" id="PTHR22946">
    <property type="entry name" value="DIENELACTONE HYDROLASE DOMAIN-CONTAINING PROTEIN-RELATED"/>
    <property type="match status" value="1"/>
</dbReference>
<keyword evidence="6" id="KW-1185">Reference proteome</keyword>
<accession>A0A1X0Y1A6</accession>
<dbReference type="PANTHER" id="PTHR22946:SF9">
    <property type="entry name" value="POLYKETIDE TRANSFERASE AF380"/>
    <property type="match status" value="1"/>
</dbReference>
<evidence type="ECO:0000313" key="6">
    <source>
        <dbReference type="Proteomes" id="UP000193040"/>
    </source>
</evidence>
<organism evidence="5 6">
    <name type="scientific">Mycobacterium simiae</name>
    <name type="common">Mycobacterium habana</name>
    <dbReference type="NCBI Taxonomy" id="1784"/>
    <lineage>
        <taxon>Bacteria</taxon>
        <taxon>Bacillati</taxon>
        <taxon>Actinomycetota</taxon>
        <taxon>Actinomycetes</taxon>
        <taxon>Mycobacteriales</taxon>
        <taxon>Mycobacteriaceae</taxon>
        <taxon>Mycobacterium</taxon>
        <taxon>Mycobacterium simiae complex</taxon>
    </lineage>
</organism>
<comment type="caution">
    <text evidence="5">The sequence shown here is derived from an EMBL/GenBank/DDBJ whole genome shotgun (WGS) entry which is preliminary data.</text>
</comment>
<dbReference type="Gene3D" id="3.40.50.1820">
    <property type="entry name" value="alpha/beta hydrolase"/>
    <property type="match status" value="1"/>
</dbReference>
<gene>
    <name evidence="5" type="ORF">B5M45_17115</name>
</gene>
<dbReference type="InterPro" id="IPR000383">
    <property type="entry name" value="Xaa-Pro-like_dom"/>
</dbReference>
<dbReference type="GO" id="GO:0052689">
    <property type="term" value="F:carboxylic ester hydrolase activity"/>
    <property type="evidence" value="ECO:0007669"/>
    <property type="project" value="UniProtKB-ARBA"/>
</dbReference>
<dbReference type="Proteomes" id="UP000193040">
    <property type="component" value="Unassembled WGS sequence"/>
</dbReference>